<comment type="similarity">
    <text evidence="2">Belongs to the PC-esterase family. TBL subfamily.</text>
</comment>
<dbReference type="PANTHER" id="PTHR32285:SF258">
    <property type="entry name" value="PROTEIN TRICHOME BIREFRINGENCE-LIKE 4"/>
    <property type="match status" value="1"/>
</dbReference>
<name>A0ABC8TQA3_9AQUA</name>
<feature type="transmembrane region" description="Helical" evidence="8">
    <location>
        <begin position="52"/>
        <end position="71"/>
    </location>
</feature>
<evidence type="ECO:0000256" key="6">
    <source>
        <dbReference type="ARBA" id="ARBA00023136"/>
    </source>
</evidence>
<dbReference type="Proteomes" id="UP001642360">
    <property type="component" value="Unassembled WGS sequence"/>
</dbReference>
<evidence type="ECO:0000256" key="8">
    <source>
        <dbReference type="SAM" id="Phobius"/>
    </source>
</evidence>
<evidence type="ECO:0000259" key="10">
    <source>
        <dbReference type="Pfam" id="PF14416"/>
    </source>
</evidence>
<feature type="domain" description="Trichome birefringence-like N-terminal" evidence="10">
    <location>
        <begin position="189"/>
        <end position="241"/>
    </location>
</feature>
<evidence type="ECO:0000256" key="3">
    <source>
        <dbReference type="ARBA" id="ARBA00022692"/>
    </source>
</evidence>
<comment type="subcellular location">
    <subcellularLocation>
        <location evidence="1">Membrane</location>
        <topology evidence="1">Single-pass membrane protein</topology>
    </subcellularLocation>
</comment>
<dbReference type="InterPro" id="IPR025846">
    <property type="entry name" value="TBL_N"/>
</dbReference>
<keyword evidence="3 8" id="KW-0812">Transmembrane</keyword>
<dbReference type="Pfam" id="PF13839">
    <property type="entry name" value="PC-Esterase"/>
    <property type="match status" value="1"/>
</dbReference>
<proteinExistence type="inferred from homology"/>
<keyword evidence="12" id="KW-1185">Reference proteome</keyword>
<evidence type="ECO:0000256" key="2">
    <source>
        <dbReference type="ARBA" id="ARBA00007727"/>
    </source>
</evidence>
<dbReference type="EMBL" id="CAUOFW020005713">
    <property type="protein sequence ID" value="CAK9171318.1"/>
    <property type="molecule type" value="Genomic_DNA"/>
</dbReference>
<feature type="domain" description="Trichome birefringence-like C-terminal" evidence="9">
    <location>
        <begin position="268"/>
        <end position="492"/>
    </location>
</feature>
<feature type="compositionally biased region" description="Basic residues" evidence="7">
    <location>
        <begin position="516"/>
        <end position="526"/>
    </location>
</feature>
<evidence type="ECO:0000259" key="9">
    <source>
        <dbReference type="Pfam" id="PF13839"/>
    </source>
</evidence>
<protein>
    <recommendedName>
        <fullName evidence="13">Trichome birefringence-like N-terminal domain-containing protein</fullName>
    </recommendedName>
</protein>
<evidence type="ECO:0000256" key="5">
    <source>
        <dbReference type="ARBA" id="ARBA00022989"/>
    </source>
</evidence>
<dbReference type="InterPro" id="IPR029962">
    <property type="entry name" value="TBL"/>
</dbReference>
<sequence>MDDSPTALPITKTYLSLKPNNSINNKSQMPELKKSLFSPSFRALSCKTRRSMALAYVFTFICVACTVFFVFNNPSTNHSSIWFTNILKNRSQFSSFFSHYFFPNNTSQNPFIPNQFSRKNNGFSGKINSSYISPNGSAVSYGENGDNIEGVRPNAMSNHTGLLNRESDGAEGSSIKKKRKDNWLKILDRCDIFYGRWVRDDVNPLYEAGSCPHIDEPFNCFLNGRRDNAYEKFRWQPKHCNLPSEIGLIELVLQVEWWDFVGIIEREEDYNCSVEFFRSPFLVQEWEMPETNGSAGSTKETLRLDLVERSSDKYKTADVLVFNTGHWWTHEKTSAGKGYYQEGSHIYGELNVVEAFRKAMTTWARWIEANVDPVKTLVIFRGYSVSHFSGGEWYSGGKCDNETEPIDNDRDLSPSLYPPIMGMLERVLQGMKTPVFYLNITTMTDYRKDAHPSVYRRPNLTEEERQSLLRYQDCSHWCLPGVPDTWNELVYSQILKHDHKQQQHRHQQQQQQQQQKRQHAAEKRKGKLENTAL</sequence>
<dbReference type="AlphaFoldDB" id="A0ABC8TQA3"/>
<feature type="region of interest" description="Disordered" evidence="7">
    <location>
        <begin position="497"/>
        <end position="533"/>
    </location>
</feature>
<gene>
    <name evidence="11" type="ORF">ILEXP_LOCUS40872</name>
</gene>
<keyword evidence="4" id="KW-0735">Signal-anchor</keyword>
<evidence type="ECO:0000313" key="11">
    <source>
        <dbReference type="EMBL" id="CAK9171318.1"/>
    </source>
</evidence>
<dbReference type="PANTHER" id="PTHR32285">
    <property type="entry name" value="PROTEIN TRICHOME BIREFRINGENCE-LIKE 9-RELATED"/>
    <property type="match status" value="1"/>
</dbReference>
<evidence type="ECO:0008006" key="13">
    <source>
        <dbReference type="Google" id="ProtNLM"/>
    </source>
</evidence>
<keyword evidence="6 8" id="KW-0472">Membrane</keyword>
<evidence type="ECO:0000256" key="4">
    <source>
        <dbReference type="ARBA" id="ARBA00022968"/>
    </source>
</evidence>
<accession>A0ABC8TQA3</accession>
<feature type="compositionally biased region" description="Basic residues" evidence="7">
    <location>
        <begin position="497"/>
        <end position="507"/>
    </location>
</feature>
<evidence type="ECO:0000256" key="7">
    <source>
        <dbReference type="SAM" id="MobiDB-lite"/>
    </source>
</evidence>
<keyword evidence="5 8" id="KW-1133">Transmembrane helix</keyword>
<comment type="caution">
    <text evidence="11">The sequence shown here is derived from an EMBL/GenBank/DDBJ whole genome shotgun (WGS) entry which is preliminary data.</text>
</comment>
<dbReference type="Pfam" id="PF14416">
    <property type="entry name" value="PMR5N"/>
    <property type="match status" value="1"/>
</dbReference>
<organism evidence="11 12">
    <name type="scientific">Ilex paraguariensis</name>
    <name type="common">yerba mate</name>
    <dbReference type="NCBI Taxonomy" id="185542"/>
    <lineage>
        <taxon>Eukaryota</taxon>
        <taxon>Viridiplantae</taxon>
        <taxon>Streptophyta</taxon>
        <taxon>Embryophyta</taxon>
        <taxon>Tracheophyta</taxon>
        <taxon>Spermatophyta</taxon>
        <taxon>Magnoliopsida</taxon>
        <taxon>eudicotyledons</taxon>
        <taxon>Gunneridae</taxon>
        <taxon>Pentapetalae</taxon>
        <taxon>asterids</taxon>
        <taxon>campanulids</taxon>
        <taxon>Aquifoliales</taxon>
        <taxon>Aquifoliaceae</taxon>
        <taxon>Ilex</taxon>
    </lineage>
</organism>
<dbReference type="InterPro" id="IPR026057">
    <property type="entry name" value="TBL_C"/>
</dbReference>
<dbReference type="GO" id="GO:0016020">
    <property type="term" value="C:membrane"/>
    <property type="evidence" value="ECO:0007669"/>
    <property type="project" value="UniProtKB-SubCell"/>
</dbReference>
<evidence type="ECO:0000256" key="1">
    <source>
        <dbReference type="ARBA" id="ARBA00004167"/>
    </source>
</evidence>
<evidence type="ECO:0000313" key="12">
    <source>
        <dbReference type="Proteomes" id="UP001642360"/>
    </source>
</evidence>
<reference evidence="11 12" key="1">
    <citation type="submission" date="2024-02" db="EMBL/GenBank/DDBJ databases">
        <authorList>
            <person name="Vignale AGUSTIN F."/>
            <person name="Sosa J E."/>
            <person name="Modenutti C."/>
        </authorList>
    </citation>
    <scope>NUCLEOTIDE SEQUENCE [LARGE SCALE GENOMIC DNA]</scope>
</reference>